<dbReference type="Proteomes" id="UP001231109">
    <property type="component" value="Unassembled WGS sequence"/>
</dbReference>
<dbReference type="EMBL" id="JAPJDZ010000040">
    <property type="protein sequence ID" value="MDP5137166.1"/>
    <property type="molecule type" value="Genomic_DNA"/>
</dbReference>
<evidence type="ECO:0008006" key="3">
    <source>
        <dbReference type="Google" id="ProtNLM"/>
    </source>
</evidence>
<accession>A0ABT9I1B0</accession>
<comment type="caution">
    <text evidence="1">The sequence shown here is derived from an EMBL/GenBank/DDBJ whole genome shotgun (WGS) entry which is preliminary data.</text>
</comment>
<protein>
    <recommendedName>
        <fullName evidence="3">DUF2971 domain-containing protein</fullName>
    </recommendedName>
</protein>
<evidence type="ECO:0000313" key="1">
    <source>
        <dbReference type="EMBL" id="MDP5137166.1"/>
    </source>
</evidence>
<dbReference type="RefSeq" id="WP_305976576.1">
    <property type="nucleotide sequence ID" value="NZ_JAPJDZ010000040.1"/>
</dbReference>
<evidence type="ECO:0000313" key="2">
    <source>
        <dbReference type="Proteomes" id="UP001231109"/>
    </source>
</evidence>
<reference evidence="1 2" key="1">
    <citation type="submission" date="2022-11" db="EMBL/GenBank/DDBJ databases">
        <title>Viruses from the air-sea interface of a natural surface slick.</title>
        <authorList>
            <person name="Rahlff J."/>
            <person name="Holmfeldt K."/>
        </authorList>
    </citation>
    <scope>NUCLEOTIDE SEQUENCE [LARGE SCALE GENOMIC DNA]</scope>
    <source>
        <strain evidence="1 2">SMS4</strain>
    </source>
</reference>
<name>A0ABT9I1B0_9GAMM</name>
<gene>
    <name evidence="1" type="ORF">ORJ04_14525</name>
</gene>
<organism evidence="1 2">
    <name type="scientific">Rheinheimera baltica</name>
    <dbReference type="NCBI Taxonomy" id="67576"/>
    <lineage>
        <taxon>Bacteria</taxon>
        <taxon>Pseudomonadati</taxon>
        <taxon>Pseudomonadota</taxon>
        <taxon>Gammaproteobacteria</taxon>
        <taxon>Chromatiales</taxon>
        <taxon>Chromatiaceae</taxon>
        <taxon>Rheinheimera</taxon>
    </lineage>
</organism>
<keyword evidence="2" id="KW-1185">Reference proteome</keyword>
<sequence length="243" mass="27709">MRNLELKVEDSLSLDTKLWRYIDLAKFVSLLDSGALWLARSDTFRDQSEGRFPSEMRTAIQKAYEKIGEKTDSPINSVDDFQEYLCRNAYVSCWHKNVDENMVMWELYGRDSNAVAIQTTVGKIKSNISNIKSGGLEFDLKNVQYSKPEDVKGKLSYSAPFFIKRPHFNFENECRILLSTYSASSPNKDTPLGVSVKLNVFEATEKILVHPDSQDWFVKVVESISAKYGLSAPVERGEYGNQF</sequence>
<proteinExistence type="predicted"/>